<dbReference type="EMBL" id="LLXH01000023">
    <property type="protein sequence ID" value="PKC75426.1"/>
    <property type="molecule type" value="Genomic_DNA"/>
</dbReference>
<reference evidence="2 3" key="1">
    <citation type="submission" date="2017-10" db="EMBL/GenBank/DDBJ databases">
        <title>Extensive intraspecific genome diversity in a model arbuscular mycorrhizal fungus.</title>
        <authorList>
            <person name="Chen E.C.H."/>
            <person name="Morin E."/>
            <person name="Baudet D."/>
            <person name="Noel J."/>
            <person name="Ndikumana S."/>
            <person name="Charron P."/>
            <person name="St-Onge C."/>
            <person name="Giorgi J."/>
            <person name="Grigoriev I.V."/>
            <person name="Roux C."/>
            <person name="Martin F.M."/>
            <person name="Corradi N."/>
        </authorList>
    </citation>
    <scope>NUCLEOTIDE SEQUENCE [LARGE SCALE GENOMIC DNA]</scope>
    <source>
        <strain evidence="2 3">A1</strain>
    </source>
</reference>
<evidence type="ECO:0000256" key="1">
    <source>
        <dbReference type="SAM" id="Phobius"/>
    </source>
</evidence>
<proteinExistence type="predicted"/>
<feature type="transmembrane region" description="Helical" evidence="1">
    <location>
        <begin position="44"/>
        <end position="68"/>
    </location>
</feature>
<reference evidence="2 3" key="2">
    <citation type="submission" date="2017-10" db="EMBL/GenBank/DDBJ databases">
        <title>Genome analyses suggest a sexual origin of heterokaryosis in a supposedly ancient asexual fungus.</title>
        <authorList>
            <person name="Corradi N."/>
            <person name="Sedzielewska K."/>
            <person name="Noel J."/>
            <person name="Charron P."/>
            <person name="Farinelli L."/>
            <person name="Marton T."/>
            <person name="Kruger M."/>
            <person name="Pelin A."/>
            <person name="Brachmann A."/>
            <person name="Corradi N."/>
        </authorList>
    </citation>
    <scope>NUCLEOTIDE SEQUENCE [LARGE SCALE GENOMIC DNA]</scope>
    <source>
        <strain evidence="2 3">A1</strain>
    </source>
</reference>
<gene>
    <name evidence="2" type="ORF">RhiirA1_105900</name>
</gene>
<dbReference type="AlphaFoldDB" id="A0A2N0SIT6"/>
<organism evidence="2 3">
    <name type="scientific">Rhizophagus irregularis</name>
    <dbReference type="NCBI Taxonomy" id="588596"/>
    <lineage>
        <taxon>Eukaryota</taxon>
        <taxon>Fungi</taxon>
        <taxon>Fungi incertae sedis</taxon>
        <taxon>Mucoromycota</taxon>
        <taxon>Glomeromycotina</taxon>
        <taxon>Glomeromycetes</taxon>
        <taxon>Glomerales</taxon>
        <taxon>Glomeraceae</taxon>
        <taxon>Rhizophagus</taxon>
    </lineage>
</organism>
<comment type="caution">
    <text evidence="2">The sequence shown here is derived from an EMBL/GenBank/DDBJ whole genome shotgun (WGS) entry which is preliminary data.</text>
</comment>
<name>A0A2N0SIT6_9GLOM</name>
<accession>A0A2N0SIT6</accession>
<keyword evidence="1" id="KW-0472">Membrane</keyword>
<evidence type="ECO:0000313" key="3">
    <source>
        <dbReference type="Proteomes" id="UP000232688"/>
    </source>
</evidence>
<dbReference type="VEuPathDB" id="FungiDB:RhiirA1_105900"/>
<sequence>MSEIEVVAIFGVGDYVWVPWSTIVNSISIKVKNELSRKIRGNRLVFQLFIACWRIILIKAACLTKYFVKLIPISSYRI</sequence>
<keyword evidence="1" id="KW-1133">Transmembrane helix</keyword>
<protein>
    <submittedName>
        <fullName evidence="2">Uncharacterized protein</fullName>
    </submittedName>
</protein>
<evidence type="ECO:0000313" key="2">
    <source>
        <dbReference type="EMBL" id="PKC75426.1"/>
    </source>
</evidence>
<feature type="transmembrane region" description="Helical" evidence="1">
    <location>
        <begin position="6"/>
        <end position="24"/>
    </location>
</feature>
<keyword evidence="1" id="KW-0812">Transmembrane</keyword>
<dbReference type="Proteomes" id="UP000232688">
    <property type="component" value="Unassembled WGS sequence"/>
</dbReference>
<dbReference type="VEuPathDB" id="FungiDB:FUN_025617"/>